<dbReference type="GO" id="GO:0016787">
    <property type="term" value="F:hydrolase activity"/>
    <property type="evidence" value="ECO:0007669"/>
    <property type="project" value="UniProtKB-KW"/>
</dbReference>
<evidence type="ECO:0000313" key="7">
    <source>
        <dbReference type="EMBL" id="BCZ18750.1"/>
    </source>
</evidence>
<keyword evidence="1" id="KW-1003">Cell membrane</keyword>
<dbReference type="InterPro" id="IPR029052">
    <property type="entry name" value="Metallo-depent_PP-like"/>
</dbReference>
<keyword evidence="5" id="KW-0464">Manganese</keyword>
<dbReference type="Gene3D" id="3.60.21.10">
    <property type="match status" value="1"/>
</dbReference>
<organism evidence="7 8">
    <name type="scientific">Helicobacter gastrofelis</name>
    <dbReference type="NCBI Taxonomy" id="2849642"/>
    <lineage>
        <taxon>Bacteria</taxon>
        <taxon>Pseudomonadati</taxon>
        <taxon>Campylobacterota</taxon>
        <taxon>Epsilonproteobacteria</taxon>
        <taxon>Campylobacterales</taxon>
        <taxon>Helicobacteraceae</taxon>
        <taxon>Helicobacter</taxon>
    </lineage>
</organism>
<dbReference type="PANTHER" id="PTHR34990">
    <property type="entry name" value="UDP-2,3-DIACYLGLUCOSAMINE HYDROLASE-RELATED"/>
    <property type="match status" value="1"/>
</dbReference>
<accession>A0ABM7SDD2</accession>
<dbReference type="EMBL" id="AP024819">
    <property type="protein sequence ID" value="BCZ18750.1"/>
    <property type="molecule type" value="Genomic_DNA"/>
</dbReference>
<keyword evidence="3" id="KW-0479">Metal-binding</keyword>
<evidence type="ECO:0000259" key="6">
    <source>
        <dbReference type="Pfam" id="PF00149"/>
    </source>
</evidence>
<evidence type="ECO:0000256" key="4">
    <source>
        <dbReference type="ARBA" id="ARBA00023136"/>
    </source>
</evidence>
<dbReference type="PANTHER" id="PTHR34990:SF2">
    <property type="entry name" value="BLL8164 PROTEIN"/>
    <property type="match status" value="1"/>
</dbReference>
<dbReference type="InterPro" id="IPR004843">
    <property type="entry name" value="Calcineurin-like_PHP"/>
</dbReference>
<reference evidence="7 8" key="1">
    <citation type="submission" date="2021-07" db="EMBL/GenBank/DDBJ databases">
        <title>Novel Helicobacter sp. Isolated from a cat.</title>
        <authorList>
            <person name="Rimbara E."/>
            <person name="Suzuki M."/>
        </authorList>
    </citation>
    <scope>NUCLEOTIDE SEQUENCE [LARGE SCALE GENOMIC DNA]</scope>
    <source>
        <strain evidence="8">NHP19-012</strain>
    </source>
</reference>
<sequence length="239" mass="27053">MPTILEGALFIADAHHQEGMVDLPNFLEQLLAKPPSQLFLMGDIFQILVGSVAYTHPLDVLEQIESLSRQIPVFYFEGNHDFGLQSLPQLKNTTIYPRNAQPVAFSCQDKFYHLMHGDLFLGFGYGLYIRLLSSRLALKILGFLAHIKPLYTAISTPIYAKKIKNFSQSGLDFTRFAKTRLVCCTKNSTQPLWGVIEGHFHIGCIYQKSQLYVALPSFYCTKEVVKFTDLGWNICPTLP</sequence>
<keyword evidence="8" id="KW-1185">Reference proteome</keyword>
<dbReference type="Proteomes" id="UP000826146">
    <property type="component" value="Chromosome"/>
</dbReference>
<dbReference type="SUPFAM" id="SSF56300">
    <property type="entry name" value="Metallo-dependent phosphatases"/>
    <property type="match status" value="1"/>
</dbReference>
<dbReference type="Pfam" id="PF00149">
    <property type="entry name" value="Metallophos"/>
    <property type="match status" value="1"/>
</dbReference>
<feature type="domain" description="Calcineurin-like phosphoesterase" evidence="6">
    <location>
        <begin position="9"/>
        <end position="118"/>
    </location>
</feature>
<evidence type="ECO:0000256" key="3">
    <source>
        <dbReference type="ARBA" id="ARBA00022723"/>
    </source>
</evidence>
<keyword evidence="7" id="KW-0378">Hydrolase</keyword>
<keyword evidence="2" id="KW-0997">Cell inner membrane</keyword>
<keyword evidence="4" id="KW-0472">Membrane</keyword>
<evidence type="ECO:0000256" key="5">
    <source>
        <dbReference type="ARBA" id="ARBA00023211"/>
    </source>
</evidence>
<gene>
    <name evidence="7" type="ORF">NHP190012_03920</name>
</gene>
<protein>
    <submittedName>
        <fullName evidence="7">UDP-2,3-diacylglucosamine hydrolase</fullName>
    </submittedName>
</protein>
<proteinExistence type="predicted"/>
<evidence type="ECO:0000313" key="8">
    <source>
        <dbReference type="Proteomes" id="UP000826146"/>
    </source>
</evidence>
<evidence type="ECO:0000256" key="1">
    <source>
        <dbReference type="ARBA" id="ARBA00022475"/>
    </source>
</evidence>
<dbReference type="InterPro" id="IPR043461">
    <property type="entry name" value="LpxH-like"/>
</dbReference>
<name>A0ABM7SDD2_9HELI</name>
<evidence type="ECO:0000256" key="2">
    <source>
        <dbReference type="ARBA" id="ARBA00022519"/>
    </source>
</evidence>